<accession>A0A165JM57</accession>
<dbReference type="EMBL" id="KV425964">
    <property type="protein sequence ID" value="KZV95050.1"/>
    <property type="molecule type" value="Genomic_DNA"/>
</dbReference>
<dbReference type="PANTHER" id="PTHR12933:SF0">
    <property type="entry name" value="U3 SMALL NUCLEOLAR RNA-ASSOCIATED PROTEIN 25 HOMOLOG"/>
    <property type="match status" value="1"/>
</dbReference>
<evidence type="ECO:0000259" key="8">
    <source>
        <dbReference type="Pfam" id="PF06862"/>
    </source>
</evidence>
<evidence type="ECO:0000256" key="7">
    <source>
        <dbReference type="RuleBase" id="RU365070"/>
    </source>
</evidence>
<dbReference type="PANTHER" id="PTHR12933">
    <property type="entry name" value="ORF PROTEIN-RELATED"/>
    <property type="match status" value="1"/>
</dbReference>
<dbReference type="Gene3D" id="3.40.50.300">
    <property type="entry name" value="P-loop containing nucleotide triphosphate hydrolases"/>
    <property type="match status" value="1"/>
</dbReference>
<dbReference type="AlphaFoldDB" id="A0A165JM57"/>
<dbReference type="Proteomes" id="UP000077266">
    <property type="component" value="Unassembled WGS sequence"/>
</dbReference>
<evidence type="ECO:0000256" key="2">
    <source>
        <dbReference type="ARBA" id="ARBA00004604"/>
    </source>
</evidence>
<dbReference type="InterPro" id="IPR053939">
    <property type="entry name" value="UTP25_C"/>
</dbReference>
<dbReference type="FunCoup" id="A0A165JM57">
    <property type="interactions" value="851"/>
</dbReference>
<evidence type="ECO:0000313" key="10">
    <source>
        <dbReference type="EMBL" id="KZV95050.1"/>
    </source>
</evidence>
<evidence type="ECO:0000313" key="11">
    <source>
        <dbReference type="Proteomes" id="UP000077266"/>
    </source>
</evidence>
<dbReference type="Pfam" id="PF06862">
    <property type="entry name" value="Utp25_C"/>
    <property type="match status" value="1"/>
</dbReference>
<reference evidence="10 11" key="1">
    <citation type="journal article" date="2016" name="Mol. Biol. Evol.">
        <title>Comparative Genomics of Early-Diverging Mushroom-Forming Fungi Provides Insights into the Origins of Lignocellulose Decay Capabilities.</title>
        <authorList>
            <person name="Nagy L.G."/>
            <person name="Riley R."/>
            <person name="Tritt A."/>
            <person name="Adam C."/>
            <person name="Daum C."/>
            <person name="Floudas D."/>
            <person name="Sun H."/>
            <person name="Yadav J.S."/>
            <person name="Pangilinan J."/>
            <person name="Larsson K.H."/>
            <person name="Matsuura K."/>
            <person name="Barry K."/>
            <person name="Labutti K."/>
            <person name="Kuo R."/>
            <person name="Ohm R.A."/>
            <person name="Bhattacharya S.S."/>
            <person name="Shirouzu T."/>
            <person name="Yoshinaga Y."/>
            <person name="Martin F.M."/>
            <person name="Grigoriev I.V."/>
            <person name="Hibbett D.S."/>
        </authorList>
    </citation>
    <scope>NUCLEOTIDE SEQUENCE [LARGE SCALE GENOMIC DNA]</scope>
    <source>
        <strain evidence="10 11">HHB12029</strain>
    </source>
</reference>
<keyword evidence="5 7" id="KW-0539">Nucleus</keyword>
<evidence type="ECO:0000256" key="3">
    <source>
        <dbReference type="ARBA" id="ARBA00009223"/>
    </source>
</evidence>
<keyword evidence="6 7" id="KW-0687">Ribonucleoprotein</keyword>
<comment type="function">
    <text evidence="1 7">DEAD-box RNA helicase-like protein required for pre-18S rRNA processing, specifically at sites A0, A1, and A2.</text>
</comment>
<dbReference type="Pfam" id="PF22916">
    <property type="entry name" value="UTP25_NTPase-like"/>
    <property type="match status" value="1"/>
</dbReference>
<dbReference type="GO" id="GO:0019843">
    <property type="term" value="F:rRNA binding"/>
    <property type="evidence" value="ECO:0007669"/>
    <property type="project" value="TreeGrafter"/>
</dbReference>
<protein>
    <recommendedName>
        <fullName evidence="4 7">U3 small nucleolar RNA-associated protein 25</fullName>
        <shortName evidence="7">U3 snoRNA-associated protein 25</shortName>
    </recommendedName>
</protein>
<evidence type="ECO:0000256" key="5">
    <source>
        <dbReference type="ARBA" id="ARBA00023242"/>
    </source>
</evidence>
<comment type="similarity">
    <text evidence="3 7">Belongs to the UTP25 family.</text>
</comment>
<dbReference type="OrthoDB" id="10264378at2759"/>
<evidence type="ECO:0000256" key="4">
    <source>
        <dbReference type="ARBA" id="ARBA00015422"/>
    </source>
</evidence>
<feature type="domain" description="UTP25 NTP hydrolase-like" evidence="9">
    <location>
        <begin position="167"/>
        <end position="434"/>
    </location>
</feature>
<dbReference type="GO" id="GO:0000462">
    <property type="term" value="P:maturation of SSU-rRNA from tricistronic rRNA transcript (SSU-rRNA, 5.8S rRNA, LSU-rRNA)"/>
    <property type="evidence" value="ECO:0007669"/>
    <property type="project" value="TreeGrafter"/>
</dbReference>
<evidence type="ECO:0000256" key="1">
    <source>
        <dbReference type="ARBA" id="ARBA00002883"/>
    </source>
</evidence>
<keyword evidence="11" id="KW-1185">Reference proteome</keyword>
<dbReference type="InterPro" id="IPR010678">
    <property type="entry name" value="UTP25"/>
</dbReference>
<comment type="subunit">
    <text evidence="7">Component of the ribosomal small subunit (SSU) processome composed of at least 40 protein subunits and snoRNA U3.</text>
</comment>
<dbReference type="GO" id="GO:0034511">
    <property type="term" value="F:U3 snoRNA binding"/>
    <property type="evidence" value="ECO:0007669"/>
    <property type="project" value="InterPro"/>
</dbReference>
<evidence type="ECO:0000259" key="9">
    <source>
        <dbReference type="Pfam" id="PF22916"/>
    </source>
</evidence>
<feature type="domain" description="UTP25 C-terminal" evidence="8">
    <location>
        <begin position="447"/>
        <end position="618"/>
    </location>
</feature>
<evidence type="ECO:0000256" key="6">
    <source>
        <dbReference type="ARBA" id="ARBA00023274"/>
    </source>
</evidence>
<name>A0A165JM57_EXIGL</name>
<organism evidence="10 11">
    <name type="scientific">Exidia glandulosa HHB12029</name>
    <dbReference type="NCBI Taxonomy" id="1314781"/>
    <lineage>
        <taxon>Eukaryota</taxon>
        <taxon>Fungi</taxon>
        <taxon>Dikarya</taxon>
        <taxon>Basidiomycota</taxon>
        <taxon>Agaricomycotina</taxon>
        <taxon>Agaricomycetes</taxon>
        <taxon>Auriculariales</taxon>
        <taxon>Exidiaceae</taxon>
        <taxon>Exidia</taxon>
    </lineage>
</organism>
<keyword evidence="7" id="KW-0690">Ribosome biogenesis</keyword>
<dbReference type="InterPro" id="IPR027417">
    <property type="entry name" value="P-loop_NTPase"/>
</dbReference>
<dbReference type="STRING" id="1314781.A0A165JM57"/>
<gene>
    <name evidence="10" type="ORF">EXIGLDRAFT_672616</name>
</gene>
<comment type="subcellular location">
    <subcellularLocation>
        <location evidence="2 7">Nucleus</location>
        <location evidence="2 7">Nucleolus</location>
    </subcellularLocation>
</comment>
<dbReference type="InParanoid" id="A0A165JM57"/>
<dbReference type="InterPro" id="IPR053940">
    <property type="entry name" value="UTP25_NTPase-like"/>
</dbReference>
<proteinExistence type="inferred from homology"/>
<sequence length="620" mass="69912">MGADSEATVTRLLTLLNVSATRSKRKIPSTPVVEPVKLNKRSAAELATTDVVEAEQQGESNDVNMDDIEDDADEAKANDPYSMHFSADSIYLTAPAREAVVAGRWKTKRRKIDHVGRVVEVQPENGVEVQEIAYRDAVLPKLRETFDSRESSSSNFAHHLLSTASTYQDLYLARNTLETDASSRGALALHALNHVSKIRRKVLKTNERIAHAAKTPTAEQPSATEIQDQGFTRPSVLILLPFRNSALKWVKSFLAHVPTHKVENLSRFEAEFGLPAGTTDKLSSAPAGTYPRDHVETFKGNVDDNFRVGVKLTRKSVKLFADFYSSDIVIASPLGLRLSIGKEKGADFLSSIEVMVVDQADAMTMQNWDHVQFVMSQMNSLPKEAHDTDFSRVKPWFLDGHAKYLRQTILMTAYETPETRALFNHELRNVAGKIRTEHAWQPVSVPEGISQNFVKFDCSSVQSEPDKRFEYFTKQMLPTILKSAVQSVKTMIFVPSYFDFVRLKNYMKALEMSFTVLSEYSTNQDISRARQAFFAGDKAFLLMTERFYFFRRYKIRGIRNLVFYQAPEHAQFYGELLTFPFLDDGVDASDVTARVLYSKYDCMRLERIAGTAGLPALLDS</sequence>
<dbReference type="SUPFAM" id="SSF52540">
    <property type="entry name" value="P-loop containing nucleoside triphosphate hydrolases"/>
    <property type="match status" value="1"/>
</dbReference>
<dbReference type="GO" id="GO:0032040">
    <property type="term" value="C:small-subunit processome"/>
    <property type="evidence" value="ECO:0007669"/>
    <property type="project" value="TreeGrafter"/>
</dbReference>
<keyword evidence="7" id="KW-0698">rRNA processing</keyword>